<reference evidence="1 2" key="1">
    <citation type="submission" date="2017-12" db="EMBL/GenBank/DDBJ databases">
        <title>Hemimetabolous genomes reveal molecular basis of termite eusociality.</title>
        <authorList>
            <person name="Harrison M.C."/>
            <person name="Jongepier E."/>
            <person name="Robertson H.M."/>
            <person name="Arning N."/>
            <person name="Bitard-Feildel T."/>
            <person name="Chao H."/>
            <person name="Childers C.P."/>
            <person name="Dinh H."/>
            <person name="Doddapaneni H."/>
            <person name="Dugan S."/>
            <person name="Gowin J."/>
            <person name="Greiner C."/>
            <person name="Han Y."/>
            <person name="Hu H."/>
            <person name="Hughes D.S.T."/>
            <person name="Huylmans A.-K."/>
            <person name="Kemena C."/>
            <person name="Kremer L.P.M."/>
            <person name="Lee S.L."/>
            <person name="Lopez-Ezquerra A."/>
            <person name="Mallet L."/>
            <person name="Monroy-Kuhn J.M."/>
            <person name="Moser A."/>
            <person name="Murali S.C."/>
            <person name="Muzny D.M."/>
            <person name="Otani S."/>
            <person name="Piulachs M.-D."/>
            <person name="Poelchau M."/>
            <person name="Qu J."/>
            <person name="Schaub F."/>
            <person name="Wada-Katsumata A."/>
            <person name="Worley K.C."/>
            <person name="Xie Q."/>
            <person name="Ylla G."/>
            <person name="Poulsen M."/>
            <person name="Gibbs R.A."/>
            <person name="Schal C."/>
            <person name="Richards S."/>
            <person name="Belles X."/>
            <person name="Korb J."/>
            <person name="Bornberg-Bauer E."/>
        </authorList>
    </citation>
    <scope>NUCLEOTIDE SEQUENCE [LARGE SCALE GENOMIC DNA]</scope>
    <source>
        <tissue evidence="1">Whole body</tissue>
    </source>
</reference>
<evidence type="ECO:0008006" key="3">
    <source>
        <dbReference type="Google" id="ProtNLM"/>
    </source>
</evidence>
<keyword evidence="2" id="KW-1185">Reference proteome</keyword>
<dbReference type="EMBL" id="NEVH01013195">
    <property type="protein sequence ID" value="PNF30120.1"/>
    <property type="molecule type" value="Genomic_DNA"/>
</dbReference>
<dbReference type="InterPro" id="IPR043502">
    <property type="entry name" value="DNA/RNA_pol_sf"/>
</dbReference>
<feature type="non-terminal residue" evidence="1">
    <location>
        <position position="1"/>
    </location>
</feature>
<dbReference type="InterPro" id="IPR051320">
    <property type="entry name" value="Viral_Replic_Matur_Polypro"/>
</dbReference>
<organism evidence="1 2">
    <name type="scientific">Cryptotermes secundus</name>
    <dbReference type="NCBI Taxonomy" id="105785"/>
    <lineage>
        <taxon>Eukaryota</taxon>
        <taxon>Metazoa</taxon>
        <taxon>Ecdysozoa</taxon>
        <taxon>Arthropoda</taxon>
        <taxon>Hexapoda</taxon>
        <taxon>Insecta</taxon>
        <taxon>Pterygota</taxon>
        <taxon>Neoptera</taxon>
        <taxon>Polyneoptera</taxon>
        <taxon>Dictyoptera</taxon>
        <taxon>Blattodea</taxon>
        <taxon>Blattoidea</taxon>
        <taxon>Termitoidae</taxon>
        <taxon>Kalotermitidae</taxon>
        <taxon>Cryptotermitinae</taxon>
        <taxon>Cryptotermes</taxon>
    </lineage>
</organism>
<sequence>LTKRSEIIAEVPADEGKDGTERIISKLEIAEGIYIANSLTKIEGNKAITSILNTRDEEVVMEIPLLQWKGTLQIGKIELVMWEAVKHSITVIPGTSPINTRPYRLPEAQKVQVDTQVTKLLQGGIITESKSPWNSPILVIPKREDTSGEKKWRLVVDFRNLNEKSIHR</sequence>
<dbReference type="PANTHER" id="PTHR33064:SF37">
    <property type="entry name" value="RIBONUCLEASE H"/>
    <property type="match status" value="1"/>
</dbReference>
<comment type="caution">
    <text evidence="1">The sequence shown here is derived from an EMBL/GenBank/DDBJ whole genome shotgun (WGS) entry which is preliminary data.</text>
</comment>
<proteinExistence type="predicted"/>
<accession>A0A2J7QNG4</accession>
<gene>
    <name evidence="1" type="ORF">B7P43_G03140</name>
</gene>
<dbReference type="SUPFAM" id="SSF56672">
    <property type="entry name" value="DNA/RNA polymerases"/>
    <property type="match status" value="1"/>
</dbReference>
<dbReference type="InParanoid" id="A0A2J7QNG4"/>
<name>A0A2J7QNG4_9NEOP</name>
<dbReference type="AlphaFoldDB" id="A0A2J7QNG4"/>
<dbReference type="Gene3D" id="3.10.10.10">
    <property type="entry name" value="HIV Type 1 Reverse Transcriptase, subunit A, domain 1"/>
    <property type="match status" value="1"/>
</dbReference>
<protein>
    <recommendedName>
        <fullName evidence="3">Reverse transcriptase domain-containing protein</fullName>
    </recommendedName>
</protein>
<dbReference type="PANTHER" id="PTHR33064">
    <property type="entry name" value="POL PROTEIN"/>
    <property type="match status" value="1"/>
</dbReference>
<dbReference type="GO" id="GO:0071897">
    <property type="term" value="P:DNA biosynthetic process"/>
    <property type="evidence" value="ECO:0007669"/>
    <property type="project" value="UniProtKB-ARBA"/>
</dbReference>
<dbReference type="Proteomes" id="UP000235965">
    <property type="component" value="Unassembled WGS sequence"/>
</dbReference>
<evidence type="ECO:0000313" key="1">
    <source>
        <dbReference type="EMBL" id="PNF30120.1"/>
    </source>
</evidence>
<evidence type="ECO:0000313" key="2">
    <source>
        <dbReference type="Proteomes" id="UP000235965"/>
    </source>
</evidence>